<evidence type="ECO:0000313" key="2">
    <source>
        <dbReference type="EMBL" id="AYV91169.1"/>
    </source>
</evidence>
<evidence type="ECO:0000313" key="1">
    <source>
        <dbReference type="EMBL" id="AVP27538.1"/>
    </source>
</evidence>
<gene>
    <name evidence="1" type="primary">orf231</name>
    <name evidence="2" type="synonym">orf318</name>
</gene>
<dbReference type="AlphaFoldDB" id="A0A2P1MA48"/>
<keyword evidence="1" id="KW-0496">Mitochondrion</keyword>
<geneLocation type="mitochondrion" evidence="1"/>
<reference evidence="2" key="2">
    <citation type="journal article" date="2019" name="BMC Plant Biol.">
        <title>Characterization of the mitochondrial genome of the MAX1 type of cytoplasmic male-sterile sunflower.</title>
        <authorList>
            <person name="Makarenko M.S."/>
            <person name="Usatov A.V."/>
            <person name="Tatarinova T.V."/>
            <person name="Azarin K.V."/>
            <person name="Logacheva M.D."/>
            <person name="Gavrilova V.A."/>
            <person name="Horn R."/>
        </authorList>
    </citation>
    <scope>NUCLEOTIDE SEQUENCE</scope>
    <source>
        <tissue evidence="2">Leaves</tissue>
    </source>
</reference>
<name>A0A2P1MA48_HELAN</name>
<sequence length="106" mass="12411">MGVVGHKEKMLLKLYFFSYDISSWIKRSLLNEVSLTVQEFRSIMGGKEFTQDHRARERAFAYLFNRALLSHLSFPSVTSSLSSASNYRWGELGRIARLNKRYDIRE</sequence>
<proteinExistence type="predicted"/>
<protein>
    <submittedName>
        <fullName evidence="1">Uncharacterized protein</fullName>
    </submittedName>
</protein>
<reference evidence="1" key="1">
    <citation type="journal article" date="2018" name="Int. J. Mol. Sci.">
        <title>Recombination Events Involving the atp9 Gene Are Associated with Male Sterility of CMS PET2 in Sunflower.</title>
        <authorList>
            <person name="Reddemann A."/>
            <person name="Horn R."/>
        </authorList>
    </citation>
    <scope>NUCLEOTIDE SEQUENCE</scope>
    <source>
        <strain evidence="1">CMS PET2</strain>
    </source>
</reference>
<dbReference type="EMBL" id="MH704580">
    <property type="protein sequence ID" value="AYV91169.1"/>
    <property type="molecule type" value="Genomic_DNA"/>
</dbReference>
<organism evidence="1">
    <name type="scientific">Helianthus annuus</name>
    <name type="common">Common sunflower</name>
    <dbReference type="NCBI Taxonomy" id="4232"/>
    <lineage>
        <taxon>Eukaryota</taxon>
        <taxon>Viridiplantae</taxon>
        <taxon>Streptophyta</taxon>
        <taxon>Embryophyta</taxon>
        <taxon>Tracheophyta</taxon>
        <taxon>Spermatophyta</taxon>
        <taxon>Magnoliopsida</taxon>
        <taxon>eudicotyledons</taxon>
        <taxon>Gunneridae</taxon>
        <taxon>Pentapetalae</taxon>
        <taxon>asterids</taxon>
        <taxon>campanulids</taxon>
        <taxon>Asterales</taxon>
        <taxon>Asteraceae</taxon>
        <taxon>Asteroideae</taxon>
        <taxon>Heliantheae alliance</taxon>
        <taxon>Heliantheae</taxon>
        <taxon>Helianthus</taxon>
    </lineage>
</organism>
<accession>A0A2P1MA48</accession>
<dbReference type="EMBL" id="MF828618">
    <property type="protein sequence ID" value="AVP27538.1"/>
    <property type="molecule type" value="Genomic_DNA"/>
</dbReference>